<dbReference type="EMBL" id="JAIWJX010000002">
    <property type="protein sequence ID" value="MCK6255547.1"/>
    <property type="molecule type" value="Genomic_DNA"/>
</dbReference>
<keyword evidence="1" id="KW-0472">Membrane</keyword>
<reference evidence="2" key="1">
    <citation type="submission" date="2021-09" db="EMBL/GenBank/DDBJ databases">
        <title>Genome analysis of Fictibacillus sp. KIGAM418 isolated from marine sediment.</title>
        <authorList>
            <person name="Seo M.-J."/>
            <person name="Cho E.-S."/>
            <person name="Hwang C.Y."/>
        </authorList>
    </citation>
    <scope>NUCLEOTIDE SEQUENCE</scope>
    <source>
        <strain evidence="2">KIGAM418</strain>
    </source>
</reference>
<proteinExistence type="predicted"/>
<dbReference type="Pfam" id="PF11755">
    <property type="entry name" value="DUF3311"/>
    <property type="match status" value="1"/>
</dbReference>
<organism evidence="2 3">
    <name type="scientific">Fictibacillus marinisediminis</name>
    <dbReference type="NCBI Taxonomy" id="2878389"/>
    <lineage>
        <taxon>Bacteria</taxon>
        <taxon>Bacillati</taxon>
        <taxon>Bacillota</taxon>
        <taxon>Bacilli</taxon>
        <taxon>Bacillales</taxon>
        <taxon>Fictibacillaceae</taxon>
        <taxon>Fictibacillus</taxon>
    </lineage>
</organism>
<sequence length="67" mass="7729">MMKKFLLILFIVLPFLAQLAILPFVNRIGPIILGLPFLHFWLFLWIVLTPLCTLGIYHLQKSKGGLH</sequence>
<gene>
    <name evidence="2" type="ORF">LCY76_02775</name>
</gene>
<keyword evidence="1" id="KW-1133">Transmembrane helix</keyword>
<evidence type="ECO:0000256" key="1">
    <source>
        <dbReference type="SAM" id="Phobius"/>
    </source>
</evidence>
<protein>
    <submittedName>
        <fullName evidence="2">DUF3311 domain-containing protein</fullName>
    </submittedName>
</protein>
<evidence type="ECO:0000313" key="3">
    <source>
        <dbReference type="Proteomes" id="UP001139011"/>
    </source>
</evidence>
<dbReference type="InterPro" id="IPR021741">
    <property type="entry name" value="DUF3311"/>
</dbReference>
<evidence type="ECO:0000313" key="2">
    <source>
        <dbReference type="EMBL" id="MCK6255547.1"/>
    </source>
</evidence>
<accession>A0A9X1X7H7</accession>
<dbReference type="PANTHER" id="PTHR40034:SF1">
    <property type="entry name" value="BSL5891 PROTEIN"/>
    <property type="match status" value="1"/>
</dbReference>
<feature type="transmembrane region" description="Helical" evidence="1">
    <location>
        <begin position="38"/>
        <end position="59"/>
    </location>
</feature>
<keyword evidence="3" id="KW-1185">Reference proteome</keyword>
<name>A0A9X1X7H7_9BACL</name>
<comment type="caution">
    <text evidence="2">The sequence shown here is derived from an EMBL/GenBank/DDBJ whole genome shotgun (WGS) entry which is preliminary data.</text>
</comment>
<keyword evidence="1" id="KW-0812">Transmembrane</keyword>
<dbReference type="PANTHER" id="PTHR40034">
    <property type="entry name" value="BSL5891 PROTEIN"/>
    <property type="match status" value="1"/>
</dbReference>
<dbReference type="Proteomes" id="UP001139011">
    <property type="component" value="Unassembled WGS sequence"/>
</dbReference>
<dbReference type="AlphaFoldDB" id="A0A9X1X7H7"/>